<feature type="domain" description="Amphi-Trp" evidence="2">
    <location>
        <begin position="6"/>
        <end position="78"/>
    </location>
</feature>
<organism evidence="3 4">
    <name type="scientific">Pseudonocardia lutea</name>
    <dbReference type="NCBI Taxonomy" id="2172015"/>
    <lineage>
        <taxon>Bacteria</taxon>
        <taxon>Bacillati</taxon>
        <taxon>Actinomycetota</taxon>
        <taxon>Actinomycetes</taxon>
        <taxon>Pseudonocardiales</taxon>
        <taxon>Pseudonocardiaceae</taxon>
        <taxon>Pseudonocardia</taxon>
    </lineage>
</organism>
<evidence type="ECO:0000256" key="1">
    <source>
        <dbReference type="SAM" id="MobiDB-lite"/>
    </source>
</evidence>
<comment type="caution">
    <text evidence="3">The sequence shown here is derived from an EMBL/GenBank/DDBJ whole genome shotgun (WGS) entry which is preliminary data.</text>
</comment>
<feature type="compositionally biased region" description="Basic and acidic residues" evidence="1">
    <location>
        <begin position="72"/>
        <end position="82"/>
    </location>
</feature>
<accession>A0ABW1I3W1</accession>
<evidence type="ECO:0000313" key="3">
    <source>
        <dbReference type="EMBL" id="MFC5947336.1"/>
    </source>
</evidence>
<dbReference type="InterPro" id="IPR027598">
    <property type="entry name" value="Amphi-Trp_dom"/>
</dbReference>
<dbReference type="RefSeq" id="WP_379564092.1">
    <property type="nucleotide sequence ID" value="NZ_JBHSQK010000007.1"/>
</dbReference>
<gene>
    <name evidence="3" type="ORF">ACFQH9_03465</name>
</gene>
<dbReference type="Proteomes" id="UP001596119">
    <property type="component" value="Unassembled WGS sequence"/>
</dbReference>
<dbReference type="Pfam" id="PF20068">
    <property type="entry name" value="Amphi-Trp"/>
    <property type="match status" value="1"/>
</dbReference>
<dbReference type="EMBL" id="JBHSQK010000007">
    <property type="protein sequence ID" value="MFC5947336.1"/>
    <property type="molecule type" value="Genomic_DNA"/>
</dbReference>
<name>A0ABW1I3W1_9PSEU</name>
<reference evidence="4" key="1">
    <citation type="journal article" date="2019" name="Int. J. Syst. Evol. Microbiol.">
        <title>The Global Catalogue of Microorganisms (GCM) 10K type strain sequencing project: providing services to taxonomists for standard genome sequencing and annotation.</title>
        <authorList>
            <consortium name="The Broad Institute Genomics Platform"/>
            <consortium name="The Broad Institute Genome Sequencing Center for Infectious Disease"/>
            <person name="Wu L."/>
            <person name="Ma J."/>
        </authorList>
    </citation>
    <scope>NUCLEOTIDE SEQUENCE [LARGE SCALE GENOMIC DNA]</scope>
    <source>
        <strain evidence="4">CGMCC 4.7397</strain>
    </source>
</reference>
<dbReference type="NCBIfam" id="TIGR04354">
    <property type="entry name" value="amphi-Trp"/>
    <property type="match status" value="1"/>
</dbReference>
<feature type="compositionally biased region" description="Basic residues" evidence="1">
    <location>
        <begin position="147"/>
        <end position="156"/>
    </location>
</feature>
<evidence type="ECO:0000259" key="2">
    <source>
        <dbReference type="Pfam" id="PF20068"/>
    </source>
</evidence>
<feature type="compositionally biased region" description="Basic and acidic residues" evidence="1">
    <location>
        <begin position="118"/>
        <end position="133"/>
    </location>
</feature>
<feature type="region of interest" description="Disordered" evidence="1">
    <location>
        <begin position="72"/>
        <end position="156"/>
    </location>
</feature>
<keyword evidence="4" id="KW-1185">Reference proteome</keyword>
<evidence type="ECO:0000313" key="4">
    <source>
        <dbReference type="Proteomes" id="UP001596119"/>
    </source>
</evidence>
<sequence>MSDVEVTYAEPVTRKETARTLSALAAALGDAGKVELTLGHTRMTVRVPDEVRCKVEVEIDGDEVEFEVELRWSTRERARLGRPEAPGEENGGRRQDGDGAEPSPDAARSDASEPEPAEPERTEPERTGPERTGSESAGSEPEPARRSSPRRKAGAR</sequence>
<protein>
    <submittedName>
        <fullName evidence="3">Amphi-Trp domain-containing protein</fullName>
    </submittedName>
</protein>
<proteinExistence type="predicted"/>